<dbReference type="PATRIC" id="fig|1444770.3.peg.83"/>
<name>Z9JMM4_9GAMM</name>
<protein>
    <submittedName>
        <fullName evidence="1">Uncharacterized protein</fullName>
    </submittedName>
</protein>
<organism evidence="1 2">
    <name type="scientific">Xylella taiwanensis</name>
    <dbReference type="NCBI Taxonomy" id="1444770"/>
    <lineage>
        <taxon>Bacteria</taxon>
        <taxon>Pseudomonadati</taxon>
        <taxon>Pseudomonadota</taxon>
        <taxon>Gammaproteobacteria</taxon>
        <taxon>Lysobacterales</taxon>
        <taxon>Lysobacteraceae</taxon>
        <taxon>Xylella</taxon>
    </lineage>
</organism>
<dbReference type="Proteomes" id="UP000020406">
    <property type="component" value="Unassembled WGS sequence"/>
</dbReference>
<dbReference type="AlphaFoldDB" id="Z9JMM4"/>
<sequence length="30" mass="3573">MTQHRTNTSLEHRAVIPLQLDYARKDDIHI</sequence>
<reference evidence="1 2" key="1">
    <citation type="journal article" date="2014" name="Genome Announc.">
        <title>Draft Genome Sequence of Xylella fastidiosa Pear Leaf Scorch Strain in Taiwan.</title>
        <authorList>
            <person name="Su C.C."/>
            <person name="Deng W.L."/>
            <person name="Jan F.J."/>
            <person name="Chang C.J."/>
            <person name="Huang H."/>
            <person name="Chen J."/>
        </authorList>
    </citation>
    <scope>NUCLEOTIDE SEQUENCE [LARGE SCALE GENOMIC DNA]</scope>
    <source>
        <strain evidence="1 2">PLS229</strain>
    </source>
</reference>
<evidence type="ECO:0000313" key="2">
    <source>
        <dbReference type="Proteomes" id="UP000020406"/>
    </source>
</evidence>
<dbReference type="EMBL" id="JDSQ01000001">
    <property type="protein sequence ID" value="EWS79434.1"/>
    <property type="molecule type" value="Genomic_DNA"/>
</dbReference>
<dbReference type="STRING" id="1444770.AF72_00370"/>
<evidence type="ECO:0000313" key="1">
    <source>
        <dbReference type="EMBL" id="EWS79434.1"/>
    </source>
</evidence>
<gene>
    <name evidence="1" type="ORF">AF72_00370</name>
</gene>
<comment type="caution">
    <text evidence="1">The sequence shown here is derived from an EMBL/GenBank/DDBJ whole genome shotgun (WGS) entry which is preliminary data.</text>
</comment>
<accession>Z9JMM4</accession>
<proteinExistence type="predicted"/>